<name>A0A1X9N8E0_9GAMM</name>
<keyword evidence="2" id="KW-1185">Reference proteome</keyword>
<protein>
    <submittedName>
        <fullName evidence="1">Uncharacterized protein</fullName>
    </submittedName>
</protein>
<organism evidence="1 2">
    <name type="scientific">Oceanicoccus sagamiensis</name>
    <dbReference type="NCBI Taxonomy" id="716816"/>
    <lineage>
        <taxon>Bacteria</taxon>
        <taxon>Pseudomonadati</taxon>
        <taxon>Pseudomonadota</taxon>
        <taxon>Gammaproteobacteria</taxon>
        <taxon>Cellvibrionales</taxon>
        <taxon>Spongiibacteraceae</taxon>
        <taxon>Oceanicoccus</taxon>
    </lineage>
</organism>
<evidence type="ECO:0000313" key="1">
    <source>
        <dbReference type="EMBL" id="ARN72702.1"/>
    </source>
</evidence>
<dbReference type="KEGG" id="osg:BST96_00370"/>
<reference evidence="1 2" key="1">
    <citation type="submission" date="2016-11" db="EMBL/GenBank/DDBJ databases">
        <title>Trade-off between light-utilization and light-protection in marine flavobacteria.</title>
        <authorList>
            <person name="Kumagai Y."/>
        </authorList>
    </citation>
    <scope>NUCLEOTIDE SEQUENCE [LARGE SCALE GENOMIC DNA]</scope>
    <source>
        <strain evidence="1 2">NBRC 107125</strain>
    </source>
</reference>
<dbReference type="AlphaFoldDB" id="A0A1X9N8E0"/>
<dbReference type="EMBL" id="CP019343">
    <property type="protein sequence ID" value="ARN72702.1"/>
    <property type="molecule type" value="Genomic_DNA"/>
</dbReference>
<proteinExistence type="predicted"/>
<gene>
    <name evidence="1" type="ORF">BST96_00370</name>
</gene>
<evidence type="ECO:0000313" key="2">
    <source>
        <dbReference type="Proteomes" id="UP000193450"/>
    </source>
</evidence>
<dbReference type="InterPro" id="IPR029045">
    <property type="entry name" value="ClpP/crotonase-like_dom_sf"/>
</dbReference>
<dbReference type="SUPFAM" id="SSF52096">
    <property type="entry name" value="ClpP/crotonase"/>
    <property type="match status" value="1"/>
</dbReference>
<dbReference type="STRING" id="716816.BST96_00370"/>
<sequence>MLLLPFPTIAAINGHAPAGGAFLAQALKEPGIFKALKQTLYGDLAERFVSMKVFLLRAYRKPTFFYGK</sequence>
<dbReference type="Proteomes" id="UP000193450">
    <property type="component" value="Chromosome"/>
</dbReference>
<accession>A0A1X9N8E0</accession>